<keyword evidence="10" id="KW-1185">Reference proteome</keyword>
<name>A0A8H7EF87_9PLEO</name>
<dbReference type="GO" id="GO:0006576">
    <property type="term" value="P:biogenic amine metabolic process"/>
    <property type="evidence" value="ECO:0007669"/>
    <property type="project" value="UniProtKB-ARBA"/>
</dbReference>
<evidence type="ECO:0000256" key="1">
    <source>
        <dbReference type="ARBA" id="ARBA00009897"/>
    </source>
</evidence>
<evidence type="ECO:0000256" key="7">
    <source>
        <dbReference type="RuleBase" id="RU000384"/>
    </source>
</evidence>
<reference evidence="9" key="1">
    <citation type="submission" date="2020-01" db="EMBL/GenBank/DDBJ databases">
        <authorList>
            <person name="Feng Z.H.Z."/>
        </authorList>
    </citation>
    <scope>NUCLEOTIDE SEQUENCE</scope>
    <source>
        <strain evidence="9">CBS107.38</strain>
    </source>
</reference>
<evidence type="ECO:0000313" key="9">
    <source>
        <dbReference type="EMBL" id="KAF7676130.1"/>
    </source>
</evidence>
<dbReference type="Pfam" id="PF00120">
    <property type="entry name" value="Gln-synt_C"/>
    <property type="match status" value="1"/>
</dbReference>
<protein>
    <recommendedName>
        <fullName evidence="2">Glutamine synthetase</fullName>
    </recommendedName>
</protein>
<dbReference type="FunFam" id="3.30.590.10:FF:000005">
    <property type="entry name" value="Probable glutamine synthetase"/>
    <property type="match status" value="1"/>
</dbReference>
<dbReference type="Proteomes" id="UP000596902">
    <property type="component" value="Unassembled WGS sequence"/>
</dbReference>
<proteinExistence type="inferred from homology"/>
<evidence type="ECO:0000256" key="5">
    <source>
        <dbReference type="ARBA" id="ARBA00022840"/>
    </source>
</evidence>
<dbReference type="GO" id="GO:0006542">
    <property type="term" value="P:glutamine biosynthetic process"/>
    <property type="evidence" value="ECO:0007669"/>
    <property type="project" value="InterPro"/>
</dbReference>
<reference evidence="9" key="2">
    <citation type="submission" date="2020-08" db="EMBL/GenBank/DDBJ databases">
        <title>Draft Genome Sequence of Cumin Blight Pathogen Alternaria burnsii.</title>
        <authorList>
            <person name="Feng Z."/>
        </authorList>
    </citation>
    <scope>NUCLEOTIDE SEQUENCE</scope>
    <source>
        <strain evidence="9">CBS107.38</strain>
    </source>
</reference>
<organism evidence="9 10">
    <name type="scientific">Alternaria burnsii</name>
    <dbReference type="NCBI Taxonomy" id="1187904"/>
    <lineage>
        <taxon>Eukaryota</taxon>
        <taxon>Fungi</taxon>
        <taxon>Dikarya</taxon>
        <taxon>Ascomycota</taxon>
        <taxon>Pezizomycotina</taxon>
        <taxon>Dothideomycetes</taxon>
        <taxon>Pleosporomycetidae</taxon>
        <taxon>Pleosporales</taxon>
        <taxon>Pleosporineae</taxon>
        <taxon>Pleosporaceae</taxon>
        <taxon>Alternaria</taxon>
        <taxon>Alternaria sect. Alternaria</taxon>
    </lineage>
</organism>
<keyword evidence="4" id="KW-0547">Nucleotide-binding</keyword>
<dbReference type="GO" id="GO:0005524">
    <property type="term" value="F:ATP binding"/>
    <property type="evidence" value="ECO:0007669"/>
    <property type="project" value="UniProtKB-KW"/>
</dbReference>
<dbReference type="SUPFAM" id="SSF54368">
    <property type="entry name" value="Glutamine synthetase, N-terminal domain"/>
    <property type="match status" value="1"/>
</dbReference>
<dbReference type="GeneID" id="62203860"/>
<keyword evidence="3" id="KW-0436">Ligase</keyword>
<evidence type="ECO:0000256" key="2">
    <source>
        <dbReference type="ARBA" id="ARBA00021364"/>
    </source>
</evidence>
<dbReference type="SUPFAM" id="SSF55931">
    <property type="entry name" value="Glutamine synthetase/guanido kinase"/>
    <property type="match status" value="1"/>
</dbReference>
<evidence type="ECO:0000313" key="10">
    <source>
        <dbReference type="Proteomes" id="UP000596902"/>
    </source>
</evidence>
<sequence length="1038" mass="115758">MAAEFDASTLTAEQLPELLKNDIAVKVAGIDVDGVLRGKLMAKKKFLSIANDGFGFCSVIFGWDMHDQTYFKELAISNKENGYRDLLAIPDLTSFRRIPWEDNIPFFLISFHDPDTKGTLSACPRSLLKRAVDKLKENGYGAMAGAEYEFYQFRAPQSHDGSEKNTSSTAVFLRENPVNSLPSLTEGMFGYSITRPVHNQEYYYGIFNTCAQFGCGIEGWHTESGPGVFEAALEFGEIQAMADKASLFKLVVKSLGSKFGITPCFMAKPREGLPGNSGHMHVSIVDKEGKNLFYRGEEDKNAPYSDIRYLSDLGRHFLAGLIDGLPDIMPILAPNVNSYKRLVENFWAPVTVSWGLEHRAASIRLISPPTSSGKATRFEVRVPGADTNPHFVLAAILALGWRGIEKKMEISIPPLGKGEDVGGEADKGERLAKSLKEATERFMRKESVAREVFGDQFVDHFGGTRQHEIRLWDEAVTDWEVRRYIETMKVVSFIAACFAAQASAAATKHVNTALSSNAQDLFDWSMHIQDNRYDASYNFIQYSDKGPWSVRFTAWYVAGLLHRNQGDDVKHAEASIRNILACQMIDDFDAPWYGTYKLSPDQPDPTPNSGLYPPKIYTTYDPNWRDFIGTQLVQILSEFPHLLSAPLVTSIEDSLEIAAVGSMRRNGSYPTEDDNLTIGYTNPAMMRALLCEYIGMRRQNSTFTSFAEDQGRQILELFQREGAETLSEYNAPTYYGIDVWALGAQIKYGGSNSSMTTAAHYILPRMMGDLAEHYNGYLGNVVGPYDRAYTRDITQHSAVLSLVLWGLWGREKTTQPKKMESDLLFDVAQGAAIALVLDGVKPLLPAGVEEAFTARDLVGEARWLNRTVYDDLDGGEARVVTSWISKELMIGGQQLDEEENRGDQFVPAIVHWAGDKEHKPYPLNTFFSLYPSASSIHAVASPNHLSVSYPNRTQEGSDIFTFALSNVPPSWTLGTGRQVMGFENLPCVEIEVEAEGLVKQNVTYGTALRNHLFYNISYVVPEEFQGVPKVELDIKYTC</sequence>
<comment type="caution">
    <text evidence="9">The sequence shown here is derived from an EMBL/GenBank/DDBJ whole genome shotgun (WGS) entry which is preliminary data.</text>
</comment>
<feature type="domain" description="GS catalytic" evidence="8">
    <location>
        <begin position="124"/>
        <end position="541"/>
    </location>
</feature>
<evidence type="ECO:0000256" key="3">
    <source>
        <dbReference type="ARBA" id="ARBA00022598"/>
    </source>
</evidence>
<dbReference type="PROSITE" id="PS51987">
    <property type="entry name" value="GS_CATALYTIC"/>
    <property type="match status" value="1"/>
</dbReference>
<dbReference type="RefSeq" id="XP_038786371.1">
    <property type="nucleotide sequence ID" value="XM_038930682.1"/>
</dbReference>
<evidence type="ECO:0000259" key="8">
    <source>
        <dbReference type="PROSITE" id="PS51987"/>
    </source>
</evidence>
<keyword evidence="9" id="KW-0418">Kinase</keyword>
<dbReference type="EMBL" id="JAAABM010000007">
    <property type="protein sequence ID" value="KAF7676130.1"/>
    <property type="molecule type" value="Genomic_DNA"/>
</dbReference>
<dbReference type="PANTHER" id="PTHR40616">
    <property type="entry name" value="LINALOOL DEHYDRATASE_ISOMERASE DOMAIN-CONTAINING PROTEIN"/>
    <property type="match status" value="1"/>
</dbReference>
<dbReference type="PANTHER" id="PTHR40616:SF1">
    <property type="entry name" value="LINALOOL DEHYDRATASE_ISOMERASE DOMAIN-CONTAINING PROTEIN"/>
    <property type="match status" value="1"/>
</dbReference>
<accession>A0A8H7EF87</accession>
<dbReference type="SMART" id="SM01230">
    <property type="entry name" value="Gln-synt_C"/>
    <property type="match status" value="1"/>
</dbReference>
<dbReference type="AlphaFoldDB" id="A0A8H7EF87"/>
<dbReference type="FunFam" id="3.10.20.70:FF:000013">
    <property type="entry name" value="Glutamine synthetase bacteria"/>
    <property type="match status" value="1"/>
</dbReference>
<dbReference type="InterPro" id="IPR008146">
    <property type="entry name" value="Gln_synth_cat_dom"/>
</dbReference>
<dbReference type="GO" id="GO:0004356">
    <property type="term" value="F:glutamine synthetase activity"/>
    <property type="evidence" value="ECO:0007669"/>
    <property type="project" value="InterPro"/>
</dbReference>
<comment type="similarity">
    <text evidence="1 6 7">Belongs to the glutamine synthetase family.</text>
</comment>
<gene>
    <name evidence="9" type="ORF">GT037_005635</name>
</gene>
<dbReference type="GO" id="GO:0016301">
    <property type="term" value="F:kinase activity"/>
    <property type="evidence" value="ECO:0007669"/>
    <property type="project" value="UniProtKB-KW"/>
</dbReference>
<dbReference type="Gene3D" id="3.10.20.70">
    <property type="entry name" value="Glutamine synthetase, N-terminal domain"/>
    <property type="match status" value="1"/>
</dbReference>
<dbReference type="Gene3D" id="3.30.590.10">
    <property type="entry name" value="Glutamine synthetase/guanido kinase, catalytic domain"/>
    <property type="match status" value="1"/>
</dbReference>
<evidence type="ECO:0000256" key="4">
    <source>
        <dbReference type="ARBA" id="ARBA00022741"/>
    </source>
</evidence>
<dbReference type="InterPro" id="IPR014746">
    <property type="entry name" value="Gln_synth/guanido_kin_cat_dom"/>
</dbReference>
<evidence type="ECO:0000256" key="6">
    <source>
        <dbReference type="PROSITE-ProRule" id="PRU01331"/>
    </source>
</evidence>
<dbReference type="InterPro" id="IPR036651">
    <property type="entry name" value="Gln_synt_N_sf"/>
</dbReference>
<keyword evidence="5" id="KW-0067">ATP-binding</keyword>
<keyword evidence="9" id="KW-0808">Transferase</keyword>